<proteinExistence type="predicted"/>
<feature type="transmembrane region" description="Helical" evidence="1">
    <location>
        <begin position="28"/>
        <end position="53"/>
    </location>
</feature>
<accession>A0AA51YGB3</accession>
<dbReference type="InterPro" id="IPR043738">
    <property type="entry name" value="DUF5683"/>
</dbReference>
<reference evidence="3" key="1">
    <citation type="submission" date="2023-08" db="EMBL/GenBank/DDBJ databases">
        <title>Methanolobus mangrovi sp. nov. and Methanolobus sediminis sp. nov, two novel methylotrophic methanogens isolated from mangrove sediments in China.</title>
        <authorList>
            <person name="Zhou J."/>
        </authorList>
    </citation>
    <scope>NUCLEOTIDE SEQUENCE</scope>
    <source>
        <strain evidence="3">FTZ2</strain>
    </source>
</reference>
<keyword evidence="4" id="KW-1185">Reference proteome</keyword>
<dbReference type="Proteomes" id="UP001183006">
    <property type="component" value="Chromosome"/>
</dbReference>
<sequence>MPWKSALYSLVFPGLGQMYNGDFRKGSYYFVIAFILIVTAYLLFPILIIFWLYNVYQAFNYARNYQNGTKNSTG</sequence>
<protein>
    <submittedName>
        <fullName evidence="3">DUF5683 domain-containing protein</fullName>
    </submittedName>
</protein>
<evidence type="ECO:0000313" key="3">
    <source>
        <dbReference type="EMBL" id="WMW21841.1"/>
    </source>
</evidence>
<dbReference type="GeneID" id="84230623"/>
<gene>
    <name evidence="3" type="ORF">RE476_10740</name>
</gene>
<dbReference type="EMBL" id="CP133594">
    <property type="protein sequence ID" value="WMW21841.1"/>
    <property type="molecule type" value="Genomic_DNA"/>
</dbReference>
<organism evidence="3 4">
    <name type="scientific">Methanolobus mangrovi</name>
    <dbReference type="NCBI Taxonomy" id="3072977"/>
    <lineage>
        <taxon>Archaea</taxon>
        <taxon>Methanobacteriati</taxon>
        <taxon>Methanobacteriota</taxon>
        <taxon>Stenosarchaea group</taxon>
        <taxon>Methanomicrobia</taxon>
        <taxon>Methanosarcinales</taxon>
        <taxon>Methanosarcinaceae</taxon>
        <taxon>Methanolobus</taxon>
    </lineage>
</organism>
<dbReference type="AlphaFoldDB" id="A0AA51YGB3"/>
<dbReference type="KEGG" id="mmav:RE476_10740"/>
<feature type="domain" description="DUF5683" evidence="2">
    <location>
        <begin position="2"/>
        <end position="68"/>
    </location>
</feature>
<keyword evidence="1" id="KW-0812">Transmembrane</keyword>
<evidence type="ECO:0000313" key="4">
    <source>
        <dbReference type="Proteomes" id="UP001183006"/>
    </source>
</evidence>
<dbReference type="RefSeq" id="WP_309307633.1">
    <property type="nucleotide sequence ID" value="NZ_CP133594.1"/>
</dbReference>
<dbReference type="Pfam" id="PF18935">
    <property type="entry name" value="DUF5683"/>
    <property type="match status" value="1"/>
</dbReference>
<evidence type="ECO:0000256" key="1">
    <source>
        <dbReference type="SAM" id="Phobius"/>
    </source>
</evidence>
<keyword evidence="1" id="KW-0472">Membrane</keyword>
<keyword evidence="1" id="KW-1133">Transmembrane helix</keyword>
<evidence type="ECO:0000259" key="2">
    <source>
        <dbReference type="Pfam" id="PF18935"/>
    </source>
</evidence>
<name>A0AA51YGB3_9EURY</name>